<dbReference type="AlphaFoldDB" id="A0A1E4SUM7"/>
<dbReference type="PANTHER" id="PTHR10552">
    <property type="entry name" value="U2 SMALL NUCLEAR RIBONUCLEOPROTEIN A"/>
    <property type="match status" value="1"/>
</dbReference>
<dbReference type="InterPro" id="IPR044640">
    <property type="entry name" value="RU2A"/>
</dbReference>
<dbReference type="InterPro" id="IPR001611">
    <property type="entry name" value="Leu-rich_rpt"/>
</dbReference>
<keyword evidence="2" id="KW-0433">Leucine-rich repeat</keyword>
<feature type="coiled-coil region" evidence="7">
    <location>
        <begin position="210"/>
        <end position="237"/>
    </location>
</feature>
<dbReference type="PROSITE" id="PS51450">
    <property type="entry name" value="LRR"/>
    <property type="match status" value="1"/>
</dbReference>
<dbReference type="Gene3D" id="3.80.10.10">
    <property type="entry name" value="Ribonuclease Inhibitor"/>
    <property type="match status" value="1"/>
</dbReference>
<gene>
    <name evidence="8" type="ORF">CANARDRAFT_203638</name>
</gene>
<keyword evidence="7" id="KW-0175">Coiled coil</keyword>
<dbReference type="SUPFAM" id="SSF52058">
    <property type="entry name" value="L domain-like"/>
    <property type="match status" value="1"/>
</dbReference>
<evidence type="ECO:0000256" key="6">
    <source>
        <dbReference type="ARBA" id="ARBA00024238"/>
    </source>
</evidence>
<dbReference type="GO" id="GO:0000398">
    <property type="term" value="P:mRNA splicing, via spliceosome"/>
    <property type="evidence" value="ECO:0007669"/>
    <property type="project" value="InterPro"/>
</dbReference>
<evidence type="ECO:0000313" key="8">
    <source>
        <dbReference type="EMBL" id="ODV83214.1"/>
    </source>
</evidence>
<dbReference type="PANTHER" id="PTHR10552:SF6">
    <property type="entry name" value="U2 SMALL NUCLEAR RIBONUCLEOPROTEIN A"/>
    <property type="match status" value="1"/>
</dbReference>
<comment type="similarity">
    <text evidence="5">Belongs to the U2 small nuclear ribonucleoprotein A family.</text>
</comment>
<evidence type="ECO:0000313" key="9">
    <source>
        <dbReference type="Proteomes" id="UP000094801"/>
    </source>
</evidence>
<dbReference type="GO" id="GO:0030620">
    <property type="term" value="F:U2 snRNA binding"/>
    <property type="evidence" value="ECO:0007669"/>
    <property type="project" value="InterPro"/>
</dbReference>
<evidence type="ECO:0000256" key="2">
    <source>
        <dbReference type="ARBA" id="ARBA00022614"/>
    </source>
</evidence>
<keyword evidence="4" id="KW-0539">Nucleus</keyword>
<dbReference type="Proteomes" id="UP000094801">
    <property type="component" value="Unassembled WGS sequence"/>
</dbReference>
<proteinExistence type="inferred from homology"/>
<name>A0A1E4SUM7_9ASCO</name>
<evidence type="ECO:0000256" key="1">
    <source>
        <dbReference type="ARBA" id="ARBA00004123"/>
    </source>
</evidence>
<dbReference type="InterPro" id="IPR032675">
    <property type="entry name" value="LRR_dom_sf"/>
</dbReference>
<dbReference type="GO" id="GO:0005686">
    <property type="term" value="C:U2 snRNP"/>
    <property type="evidence" value="ECO:0007669"/>
    <property type="project" value="TreeGrafter"/>
</dbReference>
<evidence type="ECO:0000256" key="7">
    <source>
        <dbReference type="SAM" id="Coils"/>
    </source>
</evidence>
<reference evidence="9" key="1">
    <citation type="submission" date="2016-04" db="EMBL/GenBank/DDBJ databases">
        <title>Comparative genomics of biotechnologically important yeasts.</title>
        <authorList>
            <consortium name="DOE Joint Genome Institute"/>
            <person name="Riley R."/>
            <person name="Haridas S."/>
            <person name="Wolfe K.H."/>
            <person name="Lopes M.R."/>
            <person name="Hittinger C.T."/>
            <person name="Goker M."/>
            <person name="Salamov A."/>
            <person name="Wisecaver J."/>
            <person name="Long T.M."/>
            <person name="Aerts A.L."/>
            <person name="Barry K."/>
            <person name="Choi C."/>
            <person name="Clum A."/>
            <person name="Coughlan A.Y."/>
            <person name="Deshpande S."/>
            <person name="Douglass A.P."/>
            <person name="Hanson S.J."/>
            <person name="Klenk H.-P."/>
            <person name="Labutti K."/>
            <person name="Lapidus A."/>
            <person name="Lindquist E."/>
            <person name="Lipzen A."/>
            <person name="Meier-Kolthoff J.P."/>
            <person name="Ohm R.A."/>
            <person name="Otillar R.P."/>
            <person name="Pangilinan J."/>
            <person name="Peng Y."/>
            <person name="Rokas A."/>
            <person name="Rosa C.A."/>
            <person name="Scheuner C."/>
            <person name="Sibirny A.A."/>
            <person name="Slot J.C."/>
            <person name="Stielow J.B."/>
            <person name="Sun H."/>
            <person name="Kurtzman C.P."/>
            <person name="Blackwell M."/>
            <person name="Grigoriev I.V."/>
            <person name="Jeffries T.W."/>
        </authorList>
    </citation>
    <scope>NUCLEOTIDE SEQUENCE [LARGE SCALE GENOMIC DNA]</scope>
    <source>
        <strain evidence="9">NRRL YB-2248</strain>
    </source>
</reference>
<dbReference type="EMBL" id="KV453866">
    <property type="protein sequence ID" value="ODV83214.1"/>
    <property type="molecule type" value="Genomic_DNA"/>
</dbReference>
<evidence type="ECO:0000256" key="4">
    <source>
        <dbReference type="ARBA" id="ARBA00023242"/>
    </source>
</evidence>
<keyword evidence="9" id="KW-1185">Reference proteome</keyword>
<protein>
    <recommendedName>
        <fullName evidence="6">U2 small nuclear ribonucleoprotein A'</fullName>
    </recommendedName>
</protein>
<sequence>MRLTSSVIIEAPEYINPVQERVLSLRSLQIPIIENLNTTQDIYECIDLTDNEIRIFGISSSSSNNETDFKLLKLKSLLLGKNKISIFDEFISSQIPNLQTLSLIENNINDLVDLEPLFKFKKLLNLYLVDNPIVTVQYYRLWCVFRIPSLKILDFQKVKDHERVKAIELFGSVDDPTDLARSILNGTNTKSCNGDVVESKSEREVKLIIQKLTDSERKNLELQLQNAENLNDIEKIEKILQNGYY</sequence>
<accession>A0A1E4SUM7</accession>
<comment type="subcellular location">
    <subcellularLocation>
        <location evidence="1">Nucleus</location>
    </subcellularLocation>
</comment>
<organism evidence="8 9">
    <name type="scientific">[Candida] arabinofermentans NRRL YB-2248</name>
    <dbReference type="NCBI Taxonomy" id="983967"/>
    <lineage>
        <taxon>Eukaryota</taxon>
        <taxon>Fungi</taxon>
        <taxon>Dikarya</taxon>
        <taxon>Ascomycota</taxon>
        <taxon>Saccharomycotina</taxon>
        <taxon>Pichiomycetes</taxon>
        <taxon>Pichiales</taxon>
        <taxon>Pichiaceae</taxon>
        <taxon>Ogataea</taxon>
        <taxon>Ogataea/Candida clade</taxon>
    </lineage>
</organism>
<keyword evidence="3" id="KW-0677">Repeat</keyword>
<dbReference type="Pfam" id="PF14580">
    <property type="entry name" value="LRR_9"/>
    <property type="match status" value="1"/>
</dbReference>
<dbReference type="OrthoDB" id="433501at2759"/>
<evidence type="ECO:0000256" key="3">
    <source>
        <dbReference type="ARBA" id="ARBA00022737"/>
    </source>
</evidence>
<dbReference type="STRING" id="983967.A0A1E4SUM7"/>
<evidence type="ECO:0000256" key="5">
    <source>
        <dbReference type="ARBA" id="ARBA00024196"/>
    </source>
</evidence>